<dbReference type="GO" id="GO:0003723">
    <property type="term" value="F:RNA binding"/>
    <property type="evidence" value="ECO:0007669"/>
    <property type="project" value="UniProtKB-KW"/>
</dbReference>
<dbReference type="InterPro" id="IPR027417">
    <property type="entry name" value="P-loop_NTPase"/>
</dbReference>
<keyword evidence="2 9" id="KW-0547">Nucleotide-binding</keyword>
<proteinExistence type="inferred from homology"/>
<dbReference type="PANTHER" id="PTHR47958">
    <property type="entry name" value="ATP-DEPENDENT RNA HELICASE DBP3"/>
    <property type="match status" value="1"/>
</dbReference>
<dbReference type="SMART" id="SM00487">
    <property type="entry name" value="DEXDc"/>
    <property type="match status" value="1"/>
</dbReference>
<evidence type="ECO:0000256" key="7">
    <source>
        <dbReference type="ARBA" id="ARBA00047984"/>
    </source>
</evidence>
<dbReference type="InterPro" id="IPR000629">
    <property type="entry name" value="RNA-helicase_DEAD-box_CS"/>
</dbReference>
<feature type="short sequence motif" description="Q motif" evidence="8">
    <location>
        <begin position="68"/>
        <end position="96"/>
    </location>
</feature>
<dbReference type="EMBL" id="JANBQB010000138">
    <property type="protein sequence ID" value="KAJ1981102.1"/>
    <property type="molecule type" value="Genomic_DNA"/>
</dbReference>
<dbReference type="Proteomes" id="UP001151582">
    <property type="component" value="Unassembled WGS sequence"/>
</dbReference>
<comment type="similarity">
    <text evidence="9">Belongs to the DEAD box helicase family.</text>
</comment>
<keyword evidence="5 9" id="KW-0067">ATP-binding</keyword>
<dbReference type="GO" id="GO:0016787">
    <property type="term" value="F:hydrolase activity"/>
    <property type="evidence" value="ECO:0007669"/>
    <property type="project" value="UniProtKB-KW"/>
</dbReference>
<name>A0A9W8B8E6_9FUNG</name>
<feature type="region of interest" description="Disordered" evidence="10">
    <location>
        <begin position="1"/>
        <end position="29"/>
    </location>
</feature>
<reference evidence="14" key="1">
    <citation type="submission" date="2022-07" db="EMBL/GenBank/DDBJ databases">
        <title>Phylogenomic reconstructions and comparative analyses of Kickxellomycotina fungi.</title>
        <authorList>
            <person name="Reynolds N.K."/>
            <person name="Stajich J.E."/>
            <person name="Barry K."/>
            <person name="Grigoriev I.V."/>
            <person name="Crous P."/>
            <person name="Smith M.E."/>
        </authorList>
    </citation>
    <scope>NUCLEOTIDE SEQUENCE</scope>
    <source>
        <strain evidence="14">RSA 567</strain>
    </source>
</reference>
<dbReference type="EC" id="3.6.4.13" evidence="1"/>
<dbReference type="OrthoDB" id="10265785at2759"/>
<dbReference type="Gene3D" id="3.40.50.300">
    <property type="entry name" value="P-loop containing nucleotide triphosphate hydrolases"/>
    <property type="match status" value="2"/>
</dbReference>
<dbReference type="PROSITE" id="PS00039">
    <property type="entry name" value="DEAD_ATP_HELICASE"/>
    <property type="match status" value="1"/>
</dbReference>
<dbReference type="PROSITE" id="PS51194">
    <property type="entry name" value="HELICASE_CTER"/>
    <property type="match status" value="1"/>
</dbReference>
<organism evidence="14 15">
    <name type="scientific">Dimargaris verticillata</name>
    <dbReference type="NCBI Taxonomy" id="2761393"/>
    <lineage>
        <taxon>Eukaryota</taxon>
        <taxon>Fungi</taxon>
        <taxon>Fungi incertae sedis</taxon>
        <taxon>Zoopagomycota</taxon>
        <taxon>Kickxellomycotina</taxon>
        <taxon>Dimargaritomycetes</taxon>
        <taxon>Dimargaritales</taxon>
        <taxon>Dimargaritaceae</taxon>
        <taxon>Dimargaris</taxon>
    </lineage>
</organism>
<comment type="caution">
    <text evidence="14">The sequence shown here is derived from an EMBL/GenBank/DDBJ whole genome shotgun (WGS) entry which is preliminary data.</text>
</comment>
<evidence type="ECO:0000256" key="10">
    <source>
        <dbReference type="SAM" id="MobiDB-lite"/>
    </source>
</evidence>
<feature type="domain" description="Helicase C-terminal" evidence="12">
    <location>
        <begin position="297"/>
        <end position="456"/>
    </location>
</feature>
<keyword evidence="3 9" id="KW-0378">Hydrolase</keyword>
<evidence type="ECO:0000256" key="3">
    <source>
        <dbReference type="ARBA" id="ARBA00022801"/>
    </source>
</evidence>
<dbReference type="CDD" id="cd17963">
    <property type="entry name" value="DEADc_DDX19_DDX25"/>
    <property type="match status" value="1"/>
</dbReference>
<dbReference type="InterPro" id="IPR001650">
    <property type="entry name" value="Helicase_C-like"/>
</dbReference>
<protein>
    <recommendedName>
        <fullName evidence="1">RNA helicase</fullName>
        <ecNumber evidence="1">3.6.4.13</ecNumber>
    </recommendedName>
</protein>
<dbReference type="AlphaFoldDB" id="A0A9W8B8E6"/>
<dbReference type="Pfam" id="PF00271">
    <property type="entry name" value="Helicase_C"/>
    <property type="match status" value="1"/>
</dbReference>
<sequence>MASESESQVKRGDFSVTLDSDPVDSMATELQGLTAEGQPEGLIDTKEQVQIKLADQQADPNSPLYSAKSFENLGLEPELLKGIYDMNFSKPSKIQERALPLLLADPPKNMIGQSQSGTGKTAAFVLTMLSRVDASVEAPQALCIAPSRELVRQILDVMQQMGKYTQIKVSAAIKDEGPPRGQKITSQIVVGTPGTVTELIRRNQLNMRQLKLLVLDEADNMLDQQGLGDQSIRIKNMAPKTCQIVLFSATFAESVRKFAARFAPNANEISLKVSELSVDAIKQVYMDCKDESHKLQVLEELYSVLTVSQSIIFVRKRITADKIAKMMTSSGHKVVALHGQLDPQTRDQVMDGFRNGLIKVLVTTNVLARGIDISQINVVINYDIPVDGNGRPDAETYLHRIGRTGRFGRTGVAINFVHDANSFRELKAIQDYFGREIIKVETSDEEKMEKALKKLLQ</sequence>
<dbReference type="Pfam" id="PF00270">
    <property type="entry name" value="DEAD"/>
    <property type="match status" value="1"/>
</dbReference>
<dbReference type="InterPro" id="IPR014014">
    <property type="entry name" value="RNA_helicase_DEAD_Q_motif"/>
</dbReference>
<evidence type="ECO:0000256" key="2">
    <source>
        <dbReference type="ARBA" id="ARBA00022741"/>
    </source>
</evidence>
<accession>A0A9W8B8E6</accession>
<evidence type="ECO:0000256" key="8">
    <source>
        <dbReference type="PROSITE-ProRule" id="PRU00552"/>
    </source>
</evidence>
<feature type="domain" description="DEAD-box RNA helicase Q" evidence="13">
    <location>
        <begin position="68"/>
        <end position="96"/>
    </location>
</feature>
<dbReference type="InterPro" id="IPR011545">
    <property type="entry name" value="DEAD/DEAH_box_helicase_dom"/>
</dbReference>
<dbReference type="SMART" id="SM00490">
    <property type="entry name" value="HELICc"/>
    <property type="match status" value="1"/>
</dbReference>
<evidence type="ECO:0000256" key="1">
    <source>
        <dbReference type="ARBA" id="ARBA00012552"/>
    </source>
</evidence>
<evidence type="ECO:0000259" key="12">
    <source>
        <dbReference type="PROSITE" id="PS51194"/>
    </source>
</evidence>
<feature type="domain" description="Helicase ATP-binding" evidence="11">
    <location>
        <begin position="101"/>
        <end position="269"/>
    </location>
</feature>
<evidence type="ECO:0000256" key="5">
    <source>
        <dbReference type="ARBA" id="ARBA00022840"/>
    </source>
</evidence>
<evidence type="ECO:0000256" key="4">
    <source>
        <dbReference type="ARBA" id="ARBA00022806"/>
    </source>
</evidence>
<dbReference type="GO" id="GO:0005524">
    <property type="term" value="F:ATP binding"/>
    <property type="evidence" value="ECO:0007669"/>
    <property type="project" value="UniProtKB-KW"/>
</dbReference>
<keyword evidence="6" id="KW-0694">RNA-binding</keyword>
<comment type="catalytic activity">
    <reaction evidence="7">
        <text>ATP + H2O = ADP + phosphate + H(+)</text>
        <dbReference type="Rhea" id="RHEA:13065"/>
        <dbReference type="ChEBI" id="CHEBI:15377"/>
        <dbReference type="ChEBI" id="CHEBI:15378"/>
        <dbReference type="ChEBI" id="CHEBI:30616"/>
        <dbReference type="ChEBI" id="CHEBI:43474"/>
        <dbReference type="ChEBI" id="CHEBI:456216"/>
        <dbReference type="EC" id="3.6.4.13"/>
    </reaction>
</comment>
<dbReference type="GO" id="GO:0003724">
    <property type="term" value="F:RNA helicase activity"/>
    <property type="evidence" value="ECO:0007669"/>
    <property type="project" value="UniProtKB-EC"/>
</dbReference>
<keyword evidence="15" id="KW-1185">Reference proteome</keyword>
<dbReference type="FunFam" id="3.40.50.300:FF:000849">
    <property type="entry name" value="ATP-dependent RNA helicase DBP5"/>
    <property type="match status" value="1"/>
</dbReference>
<evidence type="ECO:0000313" key="14">
    <source>
        <dbReference type="EMBL" id="KAJ1981102.1"/>
    </source>
</evidence>
<evidence type="ECO:0000256" key="9">
    <source>
        <dbReference type="RuleBase" id="RU000492"/>
    </source>
</evidence>
<dbReference type="CDD" id="cd18787">
    <property type="entry name" value="SF2_C_DEAD"/>
    <property type="match status" value="1"/>
</dbReference>
<dbReference type="PROSITE" id="PS51192">
    <property type="entry name" value="HELICASE_ATP_BIND_1"/>
    <property type="match status" value="1"/>
</dbReference>
<dbReference type="SUPFAM" id="SSF52540">
    <property type="entry name" value="P-loop containing nucleoside triphosphate hydrolases"/>
    <property type="match status" value="1"/>
</dbReference>
<evidence type="ECO:0000256" key="6">
    <source>
        <dbReference type="ARBA" id="ARBA00022884"/>
    </source>
</evidence>
<dbReference type="InterPro" id="IPR014001">
    <property type="entry name" value="Helicase_ATP-bd"/>
</dbReference>
<evidence type="ECO:0000313" key="15">
    <source>
        <dbReference type="Proteomes" id="UP001151582"/>
    </source>
</evidence>
<keyword evidence="4 9" id="KW-0347">Helicase</keyword>
<dbReference type="PROSITE" id="PS51195">
    <property type="entry name" value="Q_MOTIF"/>
    <property type="match status" value="1"/>
</dbReference>
<evidence type="ECO:0000259" key="13">
    <source>
        <dbReference type="PROSITE" id="PS51195"/>
    </source>
</evidence>
<gene>
    <name evidence="14" type="primary">DBP5</name>
    <name evidence="14" type="ORF">H4R34_002204</name>
</gene>
<evidence type="ECO:0000259" key="11">
    <source>
        <dbReference type="PROSITE" id="PS51192"/>
    </source>
</evidence>